<protein>
    <submittedName>
        <fullName evidence="2">Uncharacterized protein</fullName>
    </submittedName>
</protein>
<keyword evidence="1" id="KW-1133">Transmembrane helix</keyword>
<dbReference type="EMBL" id="JPVP01000031">
    <property type="protein sequence ID" value="KGR89161.1"/>
    <property type="molecule type" value="Genomic_DNA"/>
</dbReference>
<keyword evidence="3" id="KW-1185">Reference proteome</keyword>
<name>A0A0A3IWS0_9BACI</name>
<evidence type="ECO:0000313" key="2">
    <source>
        <dbReference type="EMBL" id="KGR89161.1"/>
    </source>
</evidence>
<comment type="caution">
    <text evidence="2">The sequence shown here is derived from an EMBL/GenBank/DDBJ whole genome shotgun (WGS) entry which is preliminary data.</text>
</comment>
<dbReference type="AlphaFoldDB" id="A0A0A3IWS0"/>
<proteinExistence type="predicted"/>
<sequence>MEMEEGNTSFIFNLILSYKIFTVHFVNMKNLLNLIYVVASVYVLAVVVNWKEPEAFDYSIIGIYVIIIALAIFNITMYFRKKRT</sequence>
<reference evidence="2 3" key="1">
    <citation type="submission" date="2014-02" db="EMBL/GenBank/DDBJ databases">
        <title>Draft genome sequence of Lysinibacillus odysseyi NBRC 100172.</title>
        <authorList>
            <person name="Zhang F."/>
            <person name="Wang G."/>
            <person name="Zhang L."/>
        </authorList>
    </citation>
    <scope>NUCLEOTIDE SEQUENCE [LARGE SCALE GENOMIC DNA]</scope>
    <source>
        <strain evidence="2 3">NBRC 100172</strain>
    </source>
</reference>
<gene>
    <name evidence="2" type="ORF">CD32_00650</name>
</gene>
<accession>A0A0A3IWS0</accession>
<feature type="transmembrane region" description="Helical" evidence="1">
    <location>
        <begin position="31"/>
        <end position="50"/>
    </location>
</feature>
<keyword evidence="1" id="KW-0472">Membrane</keyword>
<organism evidence="2 3">
    <name type="scientific">Lysinibacillus odysseyi 34hs-1 = NBRC 100172</name>
    <dbReference type="NCBI Taxonomy" id="1220589"/>
    <lineage>
        <taxon>Bacteria</taxon>
        <taxon>Bacillati</taxon>
        <taxon>Bacillota</taxon>
        <taxon>Bacilli</taxon>
        <taxon>Bacillales</taxon>
        <taxon>Bacillaceae</taxon>
        <taxon>Lysinibacillus</taxon>
    </lineage>
</organism>
<feature type="transmembrane region" description="Helical" evidence="1">
    <location>
        <begin position="56"/>
        <end position="79"/>
    </location>
</feature>
<dbReference type="RefSeq" id="WP_036150210.1">
    <property type="nucleotide sequence ID" value="NZ_AVCX01000034.1"/>
</dbReference>
<evidence type="ECO:0000313" key="3">
    <source>
        <dbReference type="Proteomes" id="UP000030437"/>
    </source>
</evidence>
<keyword evidence="1" id="KW-0812">Transmembrane</keyword>
<evidence type="ECO:0000256" key="1">
    <source>
        <dbReference type="SAM" id="Phobius"/>
    </source>
</evidence>
<dbReference type="Proteomes" id="UP000030437">
    <property type="component" value="Unassembled WGS sequence"/>
</dbReference>